<name>A0A841U1W9_9BACL</name>
<organism evidence="2 3">
    <name type="scientific">Cohnella xylanilytica</name>
    <dbReference type="NCBI Taxonomy" id="557555"/>
    <lineage>
        <taxon>Bacteria</taxon>
        <taxon>Bacillati</taxon>
        <taxon>Bacillota</taxon>
        <taxon>Bacilli</taxon>
        <taxon>Bacillales</taxon>
        <taxon>Paenibacillaceae</taxon>
        <taxon>Cohnella</taxon>
    </lineage>
</organism>
<keyword evidence="2" id="KW-0449">Lipoprotein</keyword>
<feature type="signal peptide" evidence="1">
    <location>
        <begin position="1"/>
        <end position="22"/>
    </location>
</feature>
<keyword evidence="3" id="KW-1185">Reference proteome</keyword>
<dbReference type="Pfam" id="PF09580">
    <property type="entry name" value="Spore_YhcN_YlaJ"/>
    <property type="match status" value="1"/>
</dbReference>
<dbReference type="AlphaFoldDB" id="A0A841U1W9"/>
<proteinExistence type="predicted"/>
<dbReference type="RefSeq" id="WP_185136344.1">
    <property type="nucleotide sequence ID" value="NZ_JACJVR010000052.1"/>
</dbReference>
<gene>
    <name evidence="2" type="ORF">H7B90_13155</name>
</gene>
<evidence type="ECO:0000313" key="2">
    <source>
        <dbReference type="EMBL" id="MBB6692353.1"/>
    </source>
</evidence>
<reference evidence="2 3" key="1">
    <citation type="submission" date="2020-08" db="EMBL/GenBank/DDBJ databases">
        <title>Cohnella phylogeny.</title>
        <authorList>
            <person name="Dunlap C."/>
        </authorList>
    </citation>
    <scope>NUCLEOTIDE SEQUENCE [LARGE SCALE GENOMIC DNA]</scope>
    <source>
        <strain evidence="2 3">DSM 25239</strain>
    </source>
</reference>
<evidence type="ECO:0000313" key="3">
    <source>
        <dbReference type="Proteomes" id="UP000553776"/>
    </source>
</evidence>
<evidence type="ECO:0000256" key="1">
    <source>
        <dbReference type="SAM" id="SignalP"/>
    </source>
</evidence>
<dbReference type="PROSITE" id="PS51257">
    <property type="entry name" value="PROKAR_LIPOPROTEIN"/>
    <property type="match status" value="1"/>
</dbReference>
<keyword evidence="1" id="KW-0732">Signal</keyword>
<dbReference type="Proteomes" id="UP000553776">
    <property type="component" value="Unassembled WGS sequence"/>
</dbReference>
<dbReference type="InterPro" id="IPR019076">
    <property type="entry name" value="Spore_lipoprot_YhcN/YlaJ-like"/>
</dbReference>
<sequence>MHKLIGATLLAASLVVAGTGCAKQDGVKTNQYKAKPLGDRTGAKTRVQNVPSAFDKQTSDVISRHVANVKGVRKTTVLVHGREAIIGIDVKGGENRAKVENDVRHSVQTFKPGYRVHVTADKNLHARIQSIHAQSLKPLDGHPVRNFAQDVGILIRDIGRTAAAPFRKS</sequence>
<protein>
    <submittedName>
        <fullName evidence="2">YhcN/YlaJ family sporulation lipoprotein</fullName>
    </submittedName>
</protein>
<accession>A0A841U1W9</accession>
<dbReference type="EMBL" id="JACJVR010000052">
    <property type="protein sequence ID" value="MBB6692353.1"/>
    <property type="molecule type" value="Genomic_DNA"/>
</dbReference>
<feature type="chain" id="PRO_5039366215" evidence="1">
    <location>
        <begin position="23"/>
        <end position="169"/>
    </location>
</feature>
<comment type="caution">
    <text evidence="2">The sequence shown here is derived from an EMBL/GenBank/DDBJ whole genome shotgun (WGS) entry which is preliminary data.</text>
</comment>